<evidence type="ECO:0000256" key="1">
    <source>
        <dbReference type="ARBA" id="ARBA00004651"/>
    </source>
</evidence>
<protein>
    <submittedName>
        <fullName evidence="7">Cytochrome C oxidase subunit IV family protein</fullName>
    </submittedName>
</protein>
<comment type="caution">
    <text evidence="7">The sequence shown here is derived from an EMBL/GenBank/DDBJ whole genome shotgun (WGS) entry which is preliminary data.</text>
</comment>
<dbReference type="InterPro" id="IPR005171">
    <property type="entry name" value="Cyt_c_oxidase_su4_prok"/>
</dbReference>
<proteinExistence type="predicted"/>
<feature type="transmembrane region" description="Helical" evidence="6">
    <location>
        <begin position="50"/>
        <end position="71"/>
    </location>
</feature>
<organism evidence="7 8">
    <name type="scientific">Rubritalea tangerina</name>
    <dbReference type="NCBI Taxonomy" id="430798"/>
    <lineage>
        <taxon>Bacteria</taxon>
        <taxon>Pseudomonadati</taxon>
        <taxon>Verrucomicrobiota</taxon>
        <taxon>Verrucomicrobiia</taxon>
        <taxon>Verrucomicrobiales</taxon>
        <taxon>Rubritaleaceae</taxon>
        <taxon>Rubritalea</taxon>
    </lineage>
</organism>
<dbReference type="Pfam" id="PF03626">
    <property type="entry name" value="COX4_pro"/>
    <property type="match status" value="1"/>
</dbReference>
<accession>A0ABW4ZD83</accession>
<keyword evidence="2" id="KW-1003">Cell membrane</keyword>
<evidence type="ECO:0000256" key="4">
    <source>
        <dbReference type="ARBA" id="ARBA00022989"/>
    </source>
</evidence>
<evidence type="ECO:0000313" key="8">
    <source>
        <dbReference type="Proteomes" id="UP001597389"/>
    </source>
</evidence>
<evidence type="ECO:0000256" key="3">
    <source>
        <dbReference type="ARBA" id="ARBA00022692"/>
    </source>
</evidence>
<sequence>MADTPEEIKSHFKQYLVIGGILFIGTVLTVAVATIPWMDIGGHGFDRDDCILGLAIATTKATLVALIFMHLNHEKKAIYWIFLGALAFGAILIALFGFAMYDPITFDTLLPEHPGQ</sequence>
<evidence type="ECO:0000256" key="6">
    <source>
        <dbReference type="SAM" id="Phobius"/>
    </source>
</evidence>
<feature type="transmembrane region" description="Helical" evidence="6">
    <location>
        <begin position="77"/>
        <end position="101"/>
    </location>
</feature>
<keyword evidence="5 6" id="KW-0472">Membrane</keyword>
<keyword evidence="3 6" id="KW-0812">Transmembrane</keyword>
<dbReference type="InterPro" id="IPR011743">
    <property type="entry name" value="Caa3_sub_IV"/>
</dbReference>
<evidence type="ECO:0000256" key="2">
    <source>
        <dbReference type="ARBA" id="ARBA00022475"/>
    </source>
</evidence>
<evidence type="ECO:0000256" key="5">
    <source>
        <dbReference type="ARBA" id="ARBA00023136"/>
    </source>
</evidence>
<dbReference type="NCBIfam" id="TIGR02229">
    <property type="entry name" value="caa3_sub_IV"/>
    <property type="match status" value="1"/>
</dbReference>
<reference evidence="8" key="1">
    <citation type="journal article" date="2019" name="Int. J. Syst. Evol. Microbiol.">
        <title>The Global Catalogue of Microorganisms (GCM) 10K type strain sequencing project: providing services to taxonomists for standard genome sequencing and annotation.</title>
        <authorList>
            <consortium name="The Broad Institute Genomics Platform"/>
            <consortium name="The Broad Institute Genome Sequencing Center for Infectious Disease"/>
            <person name="Wu L."/>
            <person name="Ma J."/>
        </authorList>
    </citation>
    <scope>NUCLEOTIDE SEQUENCE [LARGE SCALE GENOMIC DNA]</scope>
    <source>
        <strain evidence="8">CCUG 57942</strain>
    </source>
</reference>
<feature type="transmembrane region" description="Helical" evidence="6">
    <location>
        <begin position="15"/>
        <end position="38"/>
    </location>
</feature>
<name>A0ABW4ZD83_9BACT</name>
<dbReference type="RefSeq" id="WP_377088914.1">
    <property type="nucleotide sequence ID" value="NZ_JBHSJL010000014.1"/>
</dbReference>
<dbReference type="EMBL" id="JBHUJB010000061">
    <property type="protein sequence ID" value="MFD2159958.1"/>
    <property type="molecule type" value="Genomic_DNA"/>
</dbReference>
<comment type="subcellular location">
    <subcellularLocation>
        <location evidence="1">Cell membrane</location>
        <topology evidence="1">Multi-pass membrane protein</topology>
    </subcellularLocation>
</comment>
<keyword evidence="4 6" id="KW-1133">Transmembrane helix</keyword>
<keyword evidence="8" id="KW-1185">Reference proteome</keyword>
<dbReference type="Proteomes" id="UP001597389">
    <property type="component" value="Unassembled WGS sequence"/>
</dbReference>
<evidence type="ECO:0000313" key="7">
    <source>
        <dbReference type="EMBL" id="MFD2159958.1"/>
    </source>
</evidence>
<gene>
    <name evidence="7" type="ORF">ACFSW8_13705</name>
</gene>